<keyword evidence="1" id="KW-1133">Transmembrane helix</keyword>
<protein>
    <submittedName>
        <fullName evidence="2">Uncharacterized protein</fullName>
    </submittedName>
</protein>
<reference evidence="2" key="1">
    <citation type="submission" date="2020-09" db="EMBL/GenBank/DDBJ databases">
        <authorList>
            <person name="Eze J.U."/>
            <person name="Rahube T.O."/>
        </authorList>
    </citation>
    <scope>NUCLEOTIDE SEQUENCE</scope>
</reference>
<organism evidence="2">
    <name type="scientific">feces metagenome</name>
    <dbReference type="NCBI Taxonomy" id="1861841"/>
    <lineage>
        <taxon>unclassified sequences</taxon>
        <taxon>metagenomes</taxon>
        <taxon>organismal metagenomes</taxon>
    </lineage>
</organism>
<dbReference type="EMBL" id="MT993629">
    <property type="protein sequence ID" value="QOV05646.1"/>
    <property type="molecule type" value="Genomic_DNA"/>
</dbReference>
<accession>A0A7M2QNJ6</accession>
<keyword evidence="1" id="KW-0812">Transmembrane</keyword>
<name>A0A7M2QNJ6_9ZZZZ</name>
<sequence>MRRIGMVLVGLVIGWHIWKVFQDYNADKAGVFVLMIIALSVLVALYRTRGED</sequence>
<evidence type="ECO:0000256" key="1">
    <source>
        <dbReference type="SAM" id="Phobius"/>
    </source>
</evidence>
<feature type="transmembrane region" description="Helical" evidence="1">
    <location>
        <begin position="29"/>
        <end position="46"/>
    </location>
</feature>
<proteinExistence type="predicted"/>
<evidence type="ECO:0000313" key="2">
    <source>
        <dbReference type="EMBL" id="QOV05646.1"/>
    </source>
</evidence>
<dbReference type="AlphaFoldDB" id="A0A7M2QNJ6"/>
<keyword evidence="1" id="KW-0472">Membrane</keyword>